<feature type="compositionally biased region" description="Basic and acidic residues" evidence="1">
    <location>
        <begin position="122"/>
        <end position="149"/>
    </location>
</feature>
<dbReference type="Ensembl" id="ENSUPAT00010003625.1">
    <property type="protein sequence ID" value="ENSUPAP00010003145.1"/>
    <property type="gene ID" value="ENSUPAG00010002605.1"/>
</dbReference>
<gene>
    <name evidence="2" type="primary">MTNAP1</name>
</gene>
<sequence>MEVCPYCKKPFKRLKSHLPYCKMREPTISADQKVYPSKPPTLPRAKKMKGPTKDLIRTKGRELETESEERNTKLTRDKSEQLLLSSLSAVGPEKANTAKDQSQLSLTVPKHTEPKTASQGETKARLDASDNTSAERELAQDWVESERSRCDPSEMEAALLVGPVDLSLSNQDRKYSSALPDEVQATPVNLKSDTIDPQGQGLPVKLIDVSMADNHCSPRNMSKGVQRLRVSMWSKERHSRGRGCLPGASADAGDTETLEKKSASPTVGLHVSPLGEIQVKENQGKGLGLGAEVCGSKGNAEGSGSATEVQEQASVSHGSEHFNTGASASEGKLEDAGPFPILFTPQEVAYSEFLIASKSDDQSLVSLAIKSLQEEKAQFCNHQQVPGVKLLAEIEARILEPRSGCGPPALYTGFPQSLHAAQHPFSKSSLISYFGTAERKRLPSSMGLEWFPELYPGYLGLGVLPGKPQYWNSVAQKPQLSSPQGESVSQVPLLGRSSTGLRSLEPPARLTTSSFPLRRLLGAVHKGWIRCNTTVKKSGIGGITMLFTGYFILCCSWSFQHLTLAGASLGEPQRPAGRAEQQSGKSP</sequence>
<proteinExistence type="predicted"/>
<dbReference type="AlphaFoldDB" id="A0A8D2KCR2"/>
<feature type="compositionally biased region" description="Polar residues" evidence="1">
    <location>
        <begin position="302"/>
        <end position="327"/>
    </location>
</feature>
<dbReference type="Proteomes" id="UP000694417">
    <property type="component" value="Unplaced"/>
</dbReference>
<accession>A0A8D2KCR2</accession>
<dbReference type="InterPro" id="IPR037694">
    <property type="entry name" value="MTNAP1"/>
</dbReference>
<name>A0A8D2KCR2_UROPR</name>
<evidence type="ECO:0000256" key="1">
    <source>
        <dbReference type="SAM" id="MobiDB-lite"/>
    </source>
</evidence>
<reference evidence="2" key="1">
    <citation type="submission" date="2025-08" db="UniProtKB">
        <authorList>
            <consortium name="Ensembl"/>
        </authorList>
    </citation>
    <scope>IDENTIFICATION</scope>
</reference>
<reference evidence="2" key="2">
    <citation type="submission" date="2025-09" db="UniProtKB">
        <authorList>
            <consortium name="Ensembl"/>
        </authorList>
    </citation>
    <scope>IDENTIFICATION</scope>
</reference>
<dbReference type="GO" id="GO:0042645">
    <property type="term" value="C:mitochondrial nucleoid"/>
    <property type="evidence" value="ECO:0007669"/>
    <property type="project" value="Ensembl"/>
</dbReference>
<feature type="compositionally biased region" description="Basic and acidic residues" evidence="1">
    <location>
        <begin position="51"/>
        <end position="80"/>
    </location>
</feature>
<protein>
    <submittedName>
        <fullName evidence="2">Mitochondrial nucleoid associated protein 1</fullName>
    </submittedName>
</protein>
<dbReference type="PANTHER" id="PTHR16270">
    <property type="entry name" value="HYPOTHETICAL LOC287798"/>
    <property type="match status" value="1"/>
</dbReference>
<dbReference type="GeneTree" id="ENSGT00510000049019"/>
<evidence type="ECO:0000313" key="3">
    <source>
        <dbReference type="Proteomes" id="UP000694417"/>
    </source>
</evidence>
<organism evidence="2 3">
    <name type="scientific">Urocitellus parryii</name>
    <name type="common">Arctic ground squirrel</name>
    <name type="synonym">Spermophilus parryii</name>
    <dbReference type="NCBI Taxonomy" id="9999"/>
    <lineage>
        <taxon>Eukaryota</taxon>
        <taxon>Metazoa</taxon>
        <taxon>Chordata</taxon>
        <taxon>Craniata</taxon>
        <taxon>Vertebrata</taxon>
        <taxon>Euteleostomi</taxon>
        <taxon>Mammalia</taxon>
        <taxon>Eutheria</taxon>
        <taxon>Euarchontoglires</taxon>
        <taxon>Glires</taxon>
        <taxon>Rodentia</taxon>
        <taxon>Sciuromorpha</taxon>
        <taxon>Sciuridae</taxon>
        <taxon>Xerinae</taxon>
        <taxon>Marmotini</taxon>
        <taxon>Urocitellus</taxon>
    </lineage>
</organism>
<evidence type="ECO:0000313" key="2">
    <source>
        <dbReference type="Ensembl" id="ENSUPAP00010003145.1"/>
    </source>
</evidence>
<feature type="region of interest" description="Disordered" evidence="1">
    <location>
        <begin position="298"/>
        <end position="331"/>
    </location>
</feature>
<feature type="region of interest" description="Disordered" evidence="1">
    <location>
        <begin position="31"/>
        <end position="149"/>
    </location>
</feature>
<dbReference type="PANTHER" id="PTHR16270:SF5">
    <property type="entry name" value="HYPOTHETICAL LOC287798"/>
    <property type="match status" value="1"/>
</dbReference>
<feature type="region of interest" description="Disordered" evidence="1">
    <location>
        <begin position="237"/>
        <end position="267"/>
    </location>
</feature>
<keyword evidence="3" id="KW-1185">Reference proteome</keyword>